<proteinExistence type="predicted"/>
<sequence>MSYKLGHGALGMGHWAWGMVINSCPSLPHLAHSPSTK</sequence>
<name>A0A2K8T4E5_9NOSO</name>
<dbReference type="KEGG" id="nfl:COO91_08724"/>
<evidence type="ECO:0000313" key="1">
    <source>
        <dbReference type="EMBL" id="AUB42582.1"/>
    </source>
</evidence>
<accession>A0A2K8T4E5</accession>
<reference evidence="1 2" key="1">
    <citation type="submission" date="2017-11" db="EMBL/GenBank/DDBJ databases">
        <title>Complete genome of a free-living desiccation-tolerant cyanobacterium and its photosynthetic adaptation to extreme terrestrial habitat.</title>
        <authorList>
            <person name="Shang J."/>
        </authorList>
    </citation>
    <scope>NUCLEOTIDE SEQUENCE [LARGE SCALE GENOMIC DNA]</scope>
    <source>
        <strain evidence="1 2">CCNUN1</strain>
    </source>
</reference>
<dbReference type="EMBL" id="CP024785">
    <property type="protein sequence ID" value="AUB42582.1"/>
    <property type="molecule type" value="Genomic_DNA"/>
</dbReference>
<keyword evidence="2" id="KW-1185">Reference proteome</keyword>
<dbReference type="Proteomes" id="UP000232003">
    <property type="component" value="Chromosome"/>
</dbReference>
<dbReference type="AlphaFoldDB" id="A0A2K8T4E5"/>
<gene>
    <name evidence="1" type="ORF">COO91_08724</name>
</gene>
<protein>
    <submittedName>
        <fullName evidence="1">Uncharacterized protein</fullName>
    </submittedName>
</protein>
<evidence type="ECO:0000313" key="2">
    <source>
        <dbReference type="Proteomes" id="UP000232003"/>
    </source>
</evidence>
<organism evidence="1 2">
    <name type="scientific">Nostoc flagelliforme CCNUN1</name>
    <dbReference type="NCBI Taxonomy" id="2038116"/>
    <lineage>
        <taxon>Bacteria</taxon>
        <taxon>Bacillati</taxon>
        <taxon>Cyanobacteriota</taxon>
        <taxon>Cyanophyceae</taxon>
        <taxon>Nostocales</taxon>
        <taxon>Nostocaceae</taxon>
        <taxon>Nostoc</taxon>
    </lineage>
</organism>